<dbReference type="InParanoid" id="A0A1Y1KHD9"/>
<feature type="active site" description="Nucleophile" evidence="6">
    <location>
        <position position="240"/>
    </location>
</feature>
<evidence type="ECO:0000313" key="8">
    <source>
        <dbReference type="EMBL" id="KAB0793177.1"/>
    </source>
</evidence>
<gene>
    <name evidence="8" type="ORF">PPYR_12797</name>
</gene>
<dbReference type="AlphaFoldDB" id="A0A1Y1KHD9"/>
<dbReference type="PANTHER" id="PTHR10272:SF0">
    <property type="entry name" value="PLATELET-ACTIVATING FACTOR ACETYLHYDROLASE"/>
    <property type="match status" value="1"/>
</dbReference>
<dbReference type="PANTHER" id="PTHR10272">
    <property type="entry name" value="PLATELET-ACTIVATING FACTOR ACETYLHYDROLASE"/>
    <property type="match status" value="1"/>
</dbReference>
<evidence type="ECO:0000256" key="1">
    <source>
        <dbReference type="ARBA" id="ARBA00013201"/>
    </source>
</evidence>
<dbReference type="Gene3D" id="3.40.50.1820">
    <property type="entry name" value="alpha/beta hydrolase"/>
    <property type="match status" value="1"/>
</dbReference>
<keyword evidence="4 5" id="KW-0443">Lipid metabolism</keyword>
<keyword evidence="2 5" id="KW-0378">Hydrolase</keyword>
<comment type="catalytic activity">
    <reaction evidence="5">
        <text>a 1-O-alkyl-2-acetyl-sn-glycero-3-phosphocholine + H2O = a 1-O-alkyl-sn-glycero-3-phosphocholine + acetate + H(+)</text>
        <dbReference type="Rhea" id="RHEA:17777"/>
        <dbReference type="ChEBI" id="CHEBI:15377"/>
        <dbReference type="ChEBI" id="CHEBI:15378"/>
        <dbReference type="ChEBI" id="CHEBI:30089"/>
        <dbReference type="ChEBI" id="CHEBI:30909"/>
        <dbReference type="ChEBI" id="CHEBI:36707"/>
        <dbReference type="EC" id="3.1.1.47"/>
    </reaction>
</comment>
<organism evidence="7">
    <name type="scientific">Photinus pyralis</name>
    <name type="common">Common eastern firefly</name>
    <name type="synonym">Lampyris pyralis</name>
    <dbReference type="NCBI Taxonomy" id="7054"/>
    <lineage>
        <taxon>Eukaryota</taxon>
        <taxon>Metazoa</taxon>
        <taxon>Ecdysozoa</taxon>
        <taxon>Arthropoda</taxon>
        <taxon>Hexapoda</taxon>
        <taxon>Insecta</taxon>
        <taxon>Pterygota</taxon>
        <taxon>Neoptera</taxon>
        <taxon>Endopterygota</taxon>
        <taxon>Coleoptera</taxon>
        <taxon>Polyphaga</taxon>
        <taxon>Elateriformia</taxon>
        <taxon>Elateroidea</taxon>
        <taxon>Lampyridae</taxon>
        <taxon>Lampyrinae</taxon>
        <taxon>Photinus</taxon>
    </lineage>
</organism>
<evidence type="ECO:0000256" key="5">
    <source>
        <dbReference type="PIRNR" id="PIRNR018169"/>
    </source>
</evidence>
<name>A0A1Y1KHD9_PHOPY</name>
<dbReference type="InterPro" id="IPR016715">
    <property type="entry name" value="PAF_acetylhydro_eukaryote"/>
</dbReference>
<dbReference type="Pfam" id="PF03403">
    <property type="entry name" value="PAF-AH_p_II"/>
    <property type="match status" value="1"/>
</dbReference>
<dbReference type="EC" id="3.1.1.47" evidence="1 5"/>
<evidence type="ECO:0000256" key="6">
    <source>
        <dbReference type="PIRSR" id="PIRSR018169-1"/>
    </source>
</evidence>
<feature type="active site" description="Charge relay system" evidence="6">
    <location>
        <position position="263"/>
    </location>
</feature>
<dbReference type="GO" id="GO:0003847">
    <property type="term" value="F:1-alkyl-2-acetylglycerophosphocholine esterase activity"/>
    <property type="evidence" value="ECO:0007669"/>
    <property type="project" value="UniProtKB-UniRule"/>
</dbReference>
<dbReference type="Proteomes" id="UP000327044">
    <property type="component" value="Unassembled WGS sequence"/>
</dbReference>
<dbReference type="OrthoDB" id="2363873at2759"/>
<evidence type="ECO:0000313" key="9">
    <source>
        <dbReference type="Proteomes" id="UP000327044"/>
    </source>
</evidence>
<feature type="active site" description="Charge relay system" evidence="6">
    <location>
        <position position="319"/>
    </location>
</feature>
<dbReference type="EMBL" id="GEZM01086052">
    <property type="protein sequence ID" value="JAV59811.1"/>
    <property type="molecule type" value="Transcribed_RNA"/>
</dbReference>
<dbReference type="PIRSF" id="PIRSF018169">
    <property type="entry name" value="PAF_acetylhydrolase"/>
    <property type="match status" value="1"/>
</dbReference>
<keyword evidence="9" id="KW-1185">Reference proteome</keyword>
<accession>A0A1Y1KHD9</accession>
<evidence type="ECO:0000313" key="7">
    <source>
        <dbReference type="EMBL" id="JAV59811.1"/>
    </source>
</evidence>
<proteinExistence type="predicted"/>
<sequence length="390" mass="45030">MWFFNNKSTHLPKPQGKYVPGCVDVMLDYSKEGLFMRLYYPTSSKQEQTPNPSKWPVWTPDDDTIDGISQAIFLKPFILRFITRLFYASKVYSPALFGEKINTENKLKCIILSHGYASNRYFYSVICNELASRGYLVAAIEHRDNSSCFTYYYNSKEDVENDVKTPIRVRQVHVGHYMERNKQVNHRADECSRLLDFLIRLNGGEVPFNILDDLNKNLDFKLSDLVGRLDLDSLTIAGHSFGGATALLVLSKRKELKRGILLDPWMFSIKGEKSIVEGTTQPLLFVNTQTFHISANVKAMEKYLINADRHMFTIVGTTHETHTDSVHVMGYWLNWFMKKLHPKIAIDINNGLMLRFLKHYTSHDENIEDMEKCLEVERANIVPGLTRPWA</sequence>
<evidence type="ECO:0000256" key="2">
    <source>
        <dbReference type="ARBA" id="ARBA00022801"/>
    </source>
</evidence>
<protein>
    <recommendedName>
        <fullName evidence="1 5">1-alkyl-2-acetylglycerophosphocholine esterase</fullName>
        <ecNumber evidence="1 5">3.1.1.47</ecNumber>
    </recommendedName>
</protein>
<dbReference type="SUPFAM" id="SSF53474">
    <property type="entry name" value="alpha/beta-Hydrolases"/>
    <property type="match status" value="1"/>
</dbReference>
<evidence type="ECO:0000256" key="3">
    <source>
        <dbReference type="ARBA" id="ARBA00022963"/>
    </source>
</evidence>
<reference evidence="8" key="3">
    <citation type="submission" date="2019-08" db="EMBL/GenBank/DDBJ databases">
        <authorList>
            <consortium name="Photinus pyralis genome working group"/>
            <person name="Fallon T.R."/>
            <person name="Sander Lower S.E."/>
            <person name="Weng J.-K."/>
        </authorList>
    </citation>
    <scope>NUCLEOTIDE SEQUENCE</scope>
    <source>
        <strain evidence="8">1611_PpyrPB1</strain>
        <tissue evidence="8">Whole body</tissue>
    </source>
</reference>
<reference evidence="7" key="1">
    <citation type="journal article" date="2016" name="Sci. Rep.">
        <title>Molecular characterization of firefly nuptial gifts: a multi-omics approach sheds light on postcopulatory sexual selection.</title>
        <authorList>
            <person name="Al-Wathiqui N."/>
            <person name="Fallon T.R."/>
            <person name="South A."/>
            <person name="Weng J.K."/>
            <person name="Lewis S.M."/>
        </authorList>
    </citation>
    <scope>NUCLEOTIDE SEQUENCE</scope>
</reference>
<keyword evidence="3 5" id="KW-0442">Lipid degradation</keyword>
<evidence type="ECO:0000256" key="4">
    <source>
        <dbReference type="ARBA" id="ARBA00023098"/>
    </source>
</evidence>
<dbReference type="EMBL" id="VVIM01000009">
    <property type="protein sequence ID" value="KAB0793177.1"/>
    <property type="molecule type" value="Genomic_DNA"/>
</dbReference>
<dbReference type="InterPro" id="IPR029058">
    <property type="entry name" value="AB_hydrolase_fold"/>
</dbReference>
<dbReference type="GO" id="GO:0016042">
    <property type="term" value="P:lipid catabolic process"/>
    <property type="evidence" value="ECO:0007669"/>
    <property type="project" value="UniProtKB-KW"/>
</dbReference>
<reference evidence="8 9" key="2">
    <citation type="journal article" date="2018" name="Elife">
        <title>Firefly genomes illuminate parallel origins of bioluminescence in beetles.</title>
        <authorList>
            <person name="Fallon T.R."/>
            <person name="Lower S.E."/>
            <person name="Chang C.H."/>
            <person name="Bessho-Uehara M."/>
            <person name="Martin G.J."/>
            <person name="Bewick A.J."/>
            <person name="Behringer M."/>
            <person name="Debat H.J."/>
            <person name="Wong I."/>
            <person name="Day J.C."/>
            <person name="Suvorov A."/>
            <person name="Silva C.J."/>
            <person name="Stanger-Hall K.F."/>
            <person name="Hall D.W."/>
            <person name="Schmitz R.J."/>
            <person name="Nelson D.R."/>
            <person name="Lewis S.M."/>
            <person name="Shigenobu S."/>
            <person name="Bybee S.M."/>
            <person name="Larracuente A.M."/>
            <person name="Oba Y."/>
            <person name="Weng J.K."/>
        </authorList>
    </citation>
    <scope>NUCLEOTIDE SEQUENCE [LARGE SCALE GENOMIC DNA]</scope>
    <source>
        <strain evidence="8">1611_PpyrPB1</strain>
        <tissue evidence="8">Whole body</tissue>
    </source>
</reference>